<dbReference type="PROSITE" id="PS50850">
    <property type="entry name" value="MFS"/>
    <property type="match status" value="1"/>
</dbReference>
<proteinExistence type="predicted"/>
<feature type="transmembrane region" description="Helical" evidence="9">
    <location>
        <begin position="162"/>
        <end position="180"/>
    </location>
</feature>
<evidence type="ECO:0000256" key="1">
    <source>
        <dbReference type="ARBA" id="ARBA00004651"/>
    </source>
</evidence>
<keyword evidence="4" id="KW-0762">Sugar transport</keyword>
<feature type="domain" description="Major facilitator superfamily (MFS) profile" evidence="10">
    <location>
        <begin position="35"/>
        <end position="364"/>
    </location>
</feature>
<feature type="region of interest" description="Disordered" evidence="8">
    <location>
        <begin position="1"/>
        <end position="21"/>
    </location>
</feature>
<keyword evidence="5 9" id="KW-0812">Transmembrane</keyword>
<dbReference type="AlphaFoldDB" id="T1JMS1"/>
<keyword evidence="7 9" id="KW-0472">Membrane</keyword>
<dbReference type="EMBL" id="JH431975">
    <property type="status" value="NOT_ANNOTATED_CDS"/>
    <property type="molecule type" value="Genomic_DNA"/>
</dbReference>
<evidence type="ECO:0000256" key="6">
    <source>
        <dbReference type="ARBA" id="ARBA00022989"/>
    </source>
</evidence>
<dbReference type="PRINTS" id="PR00171">
    <property type="entry name" value="SUGRTRNSPORT"/>
</dbReference>
<evidence type="ECO:0000256" key="7">
    <source>
        <dbReference type="ARBA" id="ARBA00023136"/>
    </source>
</evidence>
<feature type="transmembrane region" description="Helical" evidence="9">
    <location>
        <begin position="129"/>
        <end position="150"/>
    </location>
</feature>
<feature type="transmembrane region" description="Helical" evidence="9">
    <location>
        <begin position="276"/>
        <end position="294"/>
    </location>
</feature>
<dbReference type="eggNOG" id="KOG0254">
    <property type="taxonomic scope" value="Eukaryota"/>
</dbReference>
<dbReference type="PROSITE" id="PS00216">
    <property type="entry name" value="SUGAR_TRANSPORT_1"/>
    <property type="match status" value="1"/>
</dbReference>
<dbReference type="OMA" id="KWTVIIG"/>
<feature type="transmembrane region" description="Helical" evidence="9">
    <location>
        <begin position="75"/>
        <end position="96"/>
    </location>
</feature>
<dbReference type="InterPro" id="IPR050549">
    <property type="entry name" value="MFS_Trehalose_Transporter"/>
</dbReference>
<dbReference type="InterPro" id="IPR003663">
    <property type="entry name" value="Sugar/inositol_transpt"/>
</dbReference>
<dbReference type="SUPFAM" id="SSF103473">
    <property type="entry name" value="MFS general substrate transporter"/>
    <property type="match status" value="1"/>
</dbReference>
<dbReference type="InterPro" id="IPR036259">
    <property type="entry name" value="MFS_trans_sf"/>
</dbReference>
<sequence length="364" mass="40515">MSDPESLTSDMRRTTSTEPLVTNSRNTKYKNQFIAAFIASIAPICAGLIIGYSSPAGPDMDKPGRRFHLEEQEKSWFSSIVNIGALFGGLLAGILVDYFGRKLGFLITCFPYVIGWLFIVYAQSVWVLYLGRIITGVCVGLTCLNTSVYVTEIASPQIRGVLGSFFQLFINTGILIAYALGAYVPWTYLATFSAIIPLILMISMSFMPETPVWLLRSGNIEGARQSLQFFRGEDYNIEGEIDDMQREKQNEVKLSLKELLNPVIFKPLLIIEMEMLLQQFSGINAVVFNIKSIFEAAKSSLGANEQSVIVACFMVVASIVASFFMDRAGRRILLLICNIAMSISLFLLGMFFISININRKLLLT</sequence>
<dbReference type="Gene3D" id="1.20.1250.20">
    <property type="entry name" value="MFS general substrate transporter like domains"/>
    <property type="match status" value="1"/>
</dbReference>
<dbReference type="PhylomeDB" id="T1JMS1"/>
<dbReference type="InterPro" id="IPR020846">
    <property type="entry name" value="MFS_dom"/>
</dbReference>
<organism evidence="11 12">
    <name type="scientific">Strigamia maritima</name>
    <name type="common">European centipede</name>
    <name type="synonym">Geophilus maritimus</name>
    <dbReference type="NCBI Taxonomy" id="126957"/>
    <lineage>
        <taxon>Eukaryota</taxon>
        <taxon>Metazoa</taxon>
        <taxon>Ecdysozoa</taxon>
        <taxon>Arthropoda</taxon>
        <taxon>Myriapoda</taxon>
        <taxon>Chilopoda</taxon>
        <taxon>Pleurostigmophora</taxon>
        <taxon>Geophilomorpha</taxon>
        <taxon>Linotaeniidae</taxon>
        <taxon>Strigamia</taxon>
    </lineage>
</organism>
<name>T1JMS1_STRMM</name>
<keyword evidence="6 9" id="KW-1133">Transmembrane helix</keyword>
<keyword evidence="12" id="KW-1185">Reference proteome</keyword>
<dbReference type="HOGENOM" id="CLU_001265_30_5_1"/>
<keyword evidence="3" id="KW-1003">Cell membrane</keyword>
<reference evidence="12" key="1">
    <citation type="submission" date="2011-05" db="EMBL/GenBank/DDBJ databases">
        <authorList>
            <person name="Richards S.R."/>
            <person name="Qu J."/>
            <person name="Jiang H."/>
            <person name="Jhangiani S.N."/>
            <person name="Agravi P."/>
            <person name="Goodspeed R."/>
            <person name="Gross S."/>
            <person name="Mandapat C."/>
            <person name="Jackson L."/>
            <person name="Mathew T."/>
            <person name="Pu L."/>
            <person name="Thornton R."/>
            <person name="Saada N."/>
            <person name="Wilczek-Boney K.B."/>
            <person name="Lee S."/>
            <person name="Kovar C."/>
            <person name="Wu Y."/>
            <person name="Scherer S.E."/>
            <person name="Worley K.C."/>
            <person name="Muzny D.M."/>
            <person name="Gibbs R."/>
        </authorList>
    </citation>
    <scope>NUCLEOTIDE SEQUENCE</scope>
    <source>
        <strain evidence="12">Brora</strain>
    </source>
</reference>
<feature type="transmembrane region" description="Helical" evidence="9">
    <location>
        <begin position="306"/>
        <end position="325"/>
    </location>
</feature>
<dbReference type="STRING" id="126957.T1JMS1"/>
<evidence type="ECO:0000256" key="5">
    <source>
        <dbReference type="ARBA" id="ARBA00022692"/>
    </source>
</evidence>
<dbReference type="EnsemblMetazoa" id="SMAR015151-RA">
    <property type="protein sequence ID" value="SMAR015151-PA"/>
    <property type="gene ID" value="SMAR015151"/>
</dbReference>
<dbReference type="FunFam" id="1.20.1250.20:FF:000218">
    <property type="entry name" value="facilitated trehalose transporter Tret1"/>
    <property type="match status" value="1"/>
</dbReference>
<keyword evidence="2" id="KW-0813">Transport</keyword>
<evidence type="ECO:0000256" key="4">
    <source>
        <dbReference type="ARBA" id="ARBA00022597"/>
    </source>
</evidence>
<feature type="transmembrane region" description="Helical" evidence="9">
    <location>
        <begin position="186"/>
        <end position="207"/>
    </location>
</feature>
<dbReference type="Pfam" id="PF00083">
    <property type="entry name" value="Sugar_tr"/>
    <property type="match status" value="1"/>
</dbReference>
<evidence type="ECO:0000256" key="9">
    <source>
        <dbReference type="SAM" id="Phobius"/>
    </source>
</evidence>
<feature type="transmembrane region" description="Helical" evidence="9">
    <location>
        <begin position="33"/>
        <end position="55"/>
    </location>
</feature>
<evidence type="ECO:0000256" key="8">
    <source>
        <dbReference type="SAM" id="MobiDB-lite"/>
    </source>
</evidence>
<dbReference type="PROSITE" id="PS00217">
    <property type="entry name" value="SUGAR_TRANSPORT_2"/>
    <property type="match status" value="1"/>
</dbReference>
<dbReference type="GO" id="GO:0022857">
    <property type="term" value="F:transmembrane transporter activity"/>
    <property type="evidence" value="ECO:0007669"/>
    <property type="project" value="InterPro"/>
</dbReference>
<dbReference type="InterPro" id="IPR005828">
    <property type="entry name" value="MFS_sugar_transport-like"/>
</dbReference>
<dbReference type="InterPro" id="IPR005829">
    <property type="entry name" value="Sugar_transporter_CS"/>
</dbReference>
<evidence type="ECO:0000313" key="11">
    <source>
        <dbReference type="EnsemblMetazoa" id="SMAR015151-PA"/>
    </source>
</evidence>
<protein>
    <recommendedName>
        <fullName evidence="10">Major facilitator superfamily (MFS) profile domain-containing protein</fullName>
    </recommendedName>
</protein>
<feature type="transmembrane region" description="Helical" evidence="9">
    <location>
        <begin position="332"/>
        <end position="355"/>
    </location>
</feature>
<feature type="transmembrane region" description="Helical" evidence="9">
    <location>
        <begin position="103"/>
        <end position="123"/>
    </location>
</feature>
<reference evidence="11" key="2">
    <citation type="submission" date="2015-02" db="UniProtKB">
        <authorList>
            <consortium name="EnsemblMetazoa"/>
        </authorList>
    </citation>
    <scope>IDENTIFICATION</scope>
</reference>
<accession>T1JMS1</accession>
<evidence type="ECO:0000256" key="3">
    <source>
        <dbReference type="ARBA" id="ARBA00022475"/>
    </source>
</evidence>
<dbReference type="GO" id="GO:0005886">
    <property type="term" value="C:plasma membrane"/>
    <property type="evidence" value="ECO:0007669"/>
    <property type="project" value="UniProtKB-SubCell"/>
</dbReference>
<evidence type="ECO:0000313" key="12">
    <source>
        <dbReference type="Proteomes" id="UP000014500"/>
    </source>
</evidence>
<dbReference type="Proteomes" id="UP000014500">
    <property type="component" value="Unassembled WGS sequence"/>
</dbReference>
<dbReference type="PANTHER" id="PTHR48021">
    <property type="match status" value="1"/>
</dbReference>
<evidence type="ECO:0000256" key="2">
    <source>
        <dbReference type="ARBA" id="ARBA00022448"/>
    </source>
</evidence>
<comment type="subcellular location">
    <subcellularLocation>
        <location evidence="1">Cell membrane</location>
        <topology evidence="1">Multi-pass membrane protein</topology>
    </subcellularLocation>
</comment>
<evidence type="ECO:0000259" key="10">
    <source>
        <dbReference type="PROSITE" id="PS50850"/>
    </source>
</evidence>
<dbReference type="PANTHER" id="PTHR48021:SF1">
    <property type="entry name" value="GH07001P-RELATED"/>
    <property type="match status" value="1"/>
</dbReference>